<proteinExistence type="predicted"/>
<accession>V6LRV8</accession>
<dbReference type="EMBL" id="AUWU02000003">
    <property type="protein sequence ID" value="KAH0575007.1"/>
    <property type="molecule type" value="Genomic_DNA"/>
</dbReference>
<gene>
    <name evidence="2" type="ORF">SS50377_12628</name>
    <name evidence="3" type="ORF">SS50377_22626</name>
</gene>
<dbReference type="Proteomes" id="UP000018208">
    <property type="component" value="Unassembled WGS sequence"/>
</dbReference>
<name>V6LRV8_9EUKA</name>
<sequence>MQHELAELLITTQIRRIHAIQHMHSIARQLAAPPHVSTHKSALQTTQTDIIQISNSEANRLELEVKLIQASLQSEFDPDEFLPFELKMEQFCSGNTLRDVFMLANLLQMEFLDVFQNLAKYVKYESVRFKSVLRVFQGLLEVFFRGKQGACKAETSQSSQNLQTFHSKIFRRGTTKQVQFDLIRACYSDLEIRASKMSNFEKISVFLREEKQIKIRKEANAQVAKSSQYRPRVRSIYEQQSTQCGKELHEIRKSVRKNVYGGYSDYVKGSYQSQKLPLTGAKKQIPQDQTAATESQGAVEIGQHMQDAAQNAQAPTSFKLASFDHFAAPLTATPTYHQPKPSKIYPLPPSIDEITAFAVIEPPFQFQANASVLTLEKLASSKFEQQIFSLHIEQIEQIEMLQFSENLLNFGRWTALESGEIGSIARALNCEFCAVQKGEALQHKRQNTQQQQQMLSDWGERVLQIASRRPIPERYAPILTSCGRFTRYLDITTGKTTNIHPEVVKAQAMISNQCMKLDKCIKIDPESSIFAFETFLHEAGNLIFLQGMKNLKGVCLVDIVSQIGSCSRAFGEQVARWRGDQQGGQEAGGQQDGGKHACDQGAMPVE</sequence>
<reference evidence="3" key="2">
    <citation type="submission" date="2020-12" db="EMBL/GenBank/DDBJ databases">
        <title>New Spironucleus salmonicida genome in near-complete chromosomes.</title>
        <authorList>
            <person name="Xu F."/>
            <person name="Kurt Z."/>
            <person name="Jimenez-Gonzalez A."/>
            <person name="Astvaldsson A."/>
            <person name="Andersson J.O."/>
            <person name="Svard S.G."/>
        </authorList>
    </citation>
    <scope>NUCLEOTIDE SEQUENCE</scope>
    <source>
        <strain evidence="3">ATCC 50377</strain>
    </source>
</reference>
<feature type="compositionally biased region" description="Gly residues" evidence="1">
    <location>
        <begin position="581"/>
        <end position="592"/>
    </location>
</feature>
<organism evidence="2">
    <name type="scientific">Spironucleus salmonicida</name>
    <dbReference type="NCBI Taxonomy" id="348837"/>
    <lineage>
        <taxon>Eukaryota</taxon>
        <taxon>Metamonada</taxon>
        <taxon>Diplomonadida</taxon>
        <taxon>Hexamitidae</taxon>
        <taxon>Hexamitinae</taxon>
        <taxon>Spironucleus</taxon>
    </lineage>
</organism>
<feature type="region of interest" description="Disordered" evidence="1">
    <location>
        <begin position="278"/>
        <end position="297"/>
    </location>
</feature>
<feature type="region of interest" description="Disordered" evidence="1">
    <location>
        <begin position="577"/>
        <end position="606"/>
    </location>
</feature>
<dbReference type="EMBL" id="KI546044">
    <property type="protein sequence ID" value="EST47310.1"/>
    <property type="molecule type" value="Genomic_DNA"/>
</dbReference>
<feature type="compositionally biased region" description="Polar residues" evidence="1">
    <location>
        <begin position="286"/>
        <end position="296"/>
    </location>
</feature>
<keyword evidence="4" id="KW-1185">Reference proteome</keyword>
<evidence type="ECO:0000313" key="4">
    <source>
        <dbReference type="Proteomes" id="UP000018208"/>
    </source>
</evidence>
<protein>
    <submittedName>
        <fullName evidence="2">Uncharacterized protein</fullName>
    </submittedName>
</protein>
<dbReference type="VEuPathDB" id="GiardiaDB:SS50377_22626"/>
<evidence type="ECO:0000256" key="1">
    <source>
        <dbReference type="SAM" id="MobiDB-lite"/>
    </source>
</evidence>
<evidence type="ECO:0000313" key="3">
    <source>
        <dbReference type="EMBL" id="KAH0575007.1"/>
    </source>
</evidence>
<dbReference type="AlphaFoldDB" id="V6LRV8"/>
<evidence type="ECO:0000313" key="2">
    <source>
        <dbReference type="EMBL" id="EST47310.1"/>
    </source>
</evidence>
<reference evidence="2 3" key="1">
    <citation type="journal article" date="2014" name="PLoS Genet.">
        <title>The Genome of Spironucleus salmonicida Highlights a Fish Pathogen Adapted to Fluctuating Environments.</title>
        <authorList>
            <person name="Xu F."/>
            <person name="Jerlstrom-Hultqvist J."/>
            <person name="Einarsson E."/>
            <person name="Astvaldsson A."/>
            <person name="Svard S.G."/>
            <person name="Andersson J.O."/>
        </authorList>
    </citation>
    <scope>NUCLEOTIDE SEQUENCE</scope>
    <source>
        <strain evidence="3">ATCC 50377</strain>
    </source>
</reference>